<evidence type="ECO:0000313" key="3">
    <source>
        <dbReference type="Proteomes" id="UP000438760"/>
    </source>
</evidence>
<dbReference type="EMBL" id="WMJX01000074">
    <property type="protein sequence ID" value="MTG99391.1"/>
    <property type="molecule type" value="Genomic_DNA"/>
</dbReference>
<dbReference type="Pfam" id="PF26628">
    <property type="entry name" value="DUF8202"/>
    <property type="match status" value="1"/>
</dbReference>
<dbReference type="AlphaFoldDB" id="A0A6I3LRS0"/>
<name>A0A6I3LRS0_9FLAO</name>
<feature type="domain" description="DUF8202" evidence="1">
    <location>
        <begin position="290"/>
        <end position="469"/>
    </location>
</feature>
<keyword evidence="3" id="KW-1185">Reference proteome</keyword>
<organism evidence="2 3">
    <name type="scientific">Myroides albus</name>
    <dbReference type="NCBI Taxonomy" id="2562892"/>
    <lineage>
        <taxon>Bacteria</taxon>
        <taxon>Pseudomonadati</taxon>
        <taxon>Bacteroidota</taxon>
        <taxon>Flavobacteriia</taxon>
        <taxon>Flavobacteriales</taxon>
        <taxon>Flavobacteriaceae</taxon>
        <taxon>Myroides</taxon>
    </lineage>
</organism>
<evidence type="ECO:0000313" key="2">
    <source>
        <dbReference type="EMBL" id="MTG99391.1"/>
    </source>
</evidence>
<evidence type="ECO:0000259" key="1">
    <source>
        <dbReference type="Pfam" id="PF26628"/>
    </source>
</evidence>
<proteinExistence type="predicted"/>
<accession>A0A6I3LRS0</accession>
<reference evidence="2 3" key="1">
    <citation type="submission" date="2019-11" db="EMBL/GenBank/DDBJ databases">
        <title>Genome of Strain BIT-d1.</title>
        <authorList>
            <person name="Yang Y."/>
        </authorList>
    </citation>
    <scope>NUCLEOTIDE SEQUENCE [LARGE SCALE GENOMIC DNA]</scope>
    <source>
        <strain evidence="2 3">BIT-d1</strain>
    </source>
</reference>
<protein>
    <recommendedName>
        <fullName evidence="1">DUF8202 domain-containing protein</fullName>
    </recommendedName>
</protein>
<gene>
    <name evidence="2" type="ORF">GJV76_14895</name>
</gene>
<sequence length="1120" mass="125759">MRKISFIILIALLNTVMWSQTQSERIGPGGVFEDLRVWLKVDDEGDIVLEKGKNVDVWKDNSGNFNNFSFKDLSSSKKDGSPTIVYHERSMNFNNTVHFGDRQFLAIDGNYAPNKANHDPRPMTENSPLGVTTFVIYYAEDNKSDKRLYTHGFGGTDPTNDSGTRYPAMGFAPEEGVGRLRNDGATSIGNNHIQDGNIVGFNLGATAMQMIKVRNERTDFASNDKNRFATITHDFGGWQDVITTNKGKDFAEGFKLAQGATIGGASRTKAQFLGNISEVIFFEKELDKYQQEKVQSYLAVKYGITMDVDRNDPYLNYDYVLSDETKVWPGNYNEYLQDVVNWKYHNNVAGLVRDDASESRIYKTRSTGLGSILTLYTQGTELYSNISKEFDQDLSAVFFGDNGKSVSQATYVEDKQGMCLDYDFGIDRIWLIDKTNIDQITLNVNAGGADFAFNGDGYQVYLLLSNDEQRALSGQWDRAIVGNYIGGKDGEHTFELPLQDKYTYISFGAVEVQGKCETCEFDKVKQISFLETDWQKGNLQHFYNLGDNFTVDVKVIDENTTMQNNPTVIKKGYPKASGKTSLEILRKAKLKNDTESVTTLLELSSSALLEFDIYNVDKKGKHYDEVEVYGLCGTTVIKPVLSYSTSQDKSSYEIVNQASSVKAVANEKSSSYTGVAGTVHVEFERAVSKVYVKYTVRRESSSSAKTKIGIGSLSFRCPSSIPVSNEDGLYFSLQADQQVSMCEDVVYTYRITNNNCETKVVPFENILPEGLLWKKDGLSIDNVFIEGAFVNAYQDSKELKIDRLKIPGGKTLTFRARAYFSKQAQVQDYENKASFTYKRRLAKQDLNDPDMYEDVTLESCDFLSSDQCNPTITTALAATQFEPILVDLQLLDKKCFTEDSQYTFLATYNNGNTYNLAQTNIDIYFNEEFQVIKDSLKSTSIDFSKSEIEVEEGSLSIEDFLLPVGESTITFVLKAPKKIDLQVDSLTQKVLDLNVFIELSSDNQDVCLNSAVYDSFTELNVEYCSVCYMPGVIDQNFVSPTDYVNISTLDTHISNDQRNANAFLVLDSFSKGFVPTRLHTLEITKIESPVEGMIVFDVDQNCLKLFNGLQWGCIIQSCVE</sequence>
<comment type="caution">
    <text evidence="2">The sequence shown here is derived from an EMBL/GenBank/DDBJ whole genome shotgun (WGS) entry which is preliminary data.</text>
</comment>
<dbReference type="InterPro" id="IPR058515">
    <property type="entry name" value="DUF8202"/>
</dbReference>
<dbReference type="Proteomes" id="UP000438760">
    <property type="component" value="Unassembled WGS sequence"/>
</dbReference>